<accession>A0A0M8ZUW9</accession>
<proteinExistence type="predicted"/>
<dbReference type="EMBL" id="KQ435833">
    <property type="protein sequence ID" value="KOX71630.1"/>
    <property type="molecule type" value="Genomic_DNA"/>
</dbReference>
<organism evidence="1 2">
    <name type="scientific">Melipona quadrifasciata</name>
    <dbReference type="NCBI Taxonomy" id="166423"/>
    <lineage>
        <taxon>Eukaryota</taxon>
        <taxon>Metazoa</taxon>
        <taxon>Ecdysozoa</taxon>
        <taxon>Arthropoda</taxon>
        <taxon>Hexapoda</taxon>
        <taxon>Insecta</taxon>
        <taxon>Pterygota</taxon>
        <taxon>Neoptera</taxon>
        <taxon>Endopterygota</taxon>
        <taxon>Hymenoptera</taxon>
        <taxon>Apocrita</taxon>
        <taxon>Aculeata</taxon>
        <taxon>Apoidea</taxon>
        <taxon>Anthophila</taxon>
        <taxon>Apidae</taxon>
        <taxon>Melipona</taxon>
    </lineage>
</organism>
<dbReference type="AlphaFoldDB" id="A0A0M8ZUW9"/>
<gene>
    <name evidence="1" type="ORF">WN51_03744</name>
</gene>
<evidence type="ECO:0000313" key="1">
    <source>
        <dbReference type="EMBL" id="KOX71630.1"/>
    </source>
</evidence>
<reference evidence="1 2" key="1">
    <citation type="submission" date="2015-07" db="EMBL/GenBank/DDBJ databases">
        <title>The genome of Melipona quadrifasciata.</title>
        <authorList>
            <person name="Pan H."/>
            <person name="Kapheim K."/>
        </authorList>
    </citation>
    <scope>NUCLEOTIDE SEQUENCE [LARGE SCALE GENOMIC DNA]</scope>
    <source>
        <strain evidence="1">0111107301</strain>
        <tissue evidence="1">Whole body</tissue>
    </source>
</reference>
<dbReference type="Proteomes" id="UP000053105">
    <property type="component" value="Unassembled WGS sequence"/>
</dbReference>
<keyword evidence="2" id="KW-1185">Reference proteome</keyword>
<name>A0A0M8ZUW9_9HYME</name>
<evidence type="ECO:0000313" key="2">
    <source>
        <dbReference type="Proteomes" id="UP000053105"/>
    </source>
</evidence>
<protein>
    <submittedName>
        <fullName evidence="1">Uncharacterized protein</fullName>
    </submittedName>
</protein>
<sequence length="127" mass="14330">MPLAAEQHTAVVFLCALDGWQSERTGGERESNGESGSVVKFDGESHGRVFVVQIKDYLRMDTHRAPGILDNVILIIYLRNLVTDNSIQLIECTILQKSNLLQKSVDCTWCFAKTRPPEYLLYHCDST</sequence>